<accession>A0A6A7BDF7</accession>
<evidence type="ECO:0000256" key="1">
    <source>
        <dbReference type="ARBA" id="ARBA00004477"/>
    </source>
</evidence>
<feature type="domain" description="Reticulon" evidence="8">
    <location>
        <begin position="150"/>
        <end position="347"/>
    </location>
</feature>
<dbReference type="AlphaFoldDB" id="A0A6A7BDF7"/>
<keyword evidence="10" id="KW-1185">Reference proteome</keyword>
<feature type="compositionally biased region" description="Polar residues" evidence="7">
    <location>
        <begin position="348"/>
        <end position="359"/>
    </location>
</feature>
<keyword evidence="4 6" id="KW-1133">Transmembrane helix</keyword>
<gene>
    <name evidence="9" type="ORF">T440DRAFT_323116</name>
</gene>
<evidence type="ECO:0000259" key="8">
    <source>
        <dbReference type="PROSITE" id="PS50845"/>
    </source>
</evidence>
<protein>
    <recommendedName>
        <fullName evidence="6">Reticulon-like protein</fullName>
    </recommendedName>
</protein>
<comment type="subcellular location">
    <subcellularLocation>
        <location evidence="1 6">Endoplasmic reticulum membrane</location>
        <topology evidence="1 6">Multi-pass membrane protein</topology>
    </subcellularLocation>
</comment>
<sequence length="413" mass="45241">MSEAPRVELNSTDLDFDLSASTNQFQQTQQSTPKKTQANGTSAQNSPNTQNLQNSAIKAKDSILETASHAMSAANNHPAVQNAKETVLNGEMADTPTHDVLLTPTGPVAQSVQAEGAKTRNEFADLANSKQIPEYKAATGQNLTHYHSMFYRLLSWKNPRATGIAFATTVIFIFAARYLNLIRYIFKASYLVLGATATAEVVGQLAIGRGLTSQFRPRQYFTIPKASLERMTDDVEQLINFFVIESQRVVFAENVYVTVAAFFTSLFSYFLIKFVPLWGLTLIGTIFTFLGPLIYIQNKEVIDAQIEKGYNIANQQAKQVKDLAAQHTGNAVKTVQGYTQQATARAQETVNQYRGTSPTPKAGVKKEDFPAAPTKDFAAASKQDFPAAPKHDLAAETIDGETAPFRPLSEPAI</sequence>
<reference evidence="9" key="1">
    <citation type="submission" date="2020-01" db="EMBL/GenBank/DDBJ databases">
        <authorList>
            <consortium name="DOE Joint Genome Institute"/>
            <person name="Haridas S."/>
            <person name="Albert R."/>
            <person name="Binder M."/>
            <person name="Bloem J."/>
            <person name="Labutti K."/>
            <person name="Salamov A."/>
            <person name="Andreopoulos B."/>
            <person name="Baker S.E."/>
            <person name="Barry K."/>
            <person name="Bills G."/>
            <person name="Bluhm B.H."/>
            <person name="Cannon C."/>
            <person name="Castanera R."/>
            <person name="Culley D.E."/>
            <person name="Daum C."/>
            <person name="Ezra D."/>
            <person name="Gonzalez J.B."/>
            <person name="Henrissat B."/>
            <person name="Kuo A."/>
            <person name="Liang C."/>
            <person name="Lipzen A."/>
            <person name="Lutzoni F."/>
            <person name="Magnuson J."/>
            <person name="Mondo S."/>
            <person name="Nolan M."/>
            <person name="Ohm R."/>
            <person name="Pangilinan J."/>
            <person name="Park H.-J."/>
            <person name="Ramirez L."/>
            <person name="Alfaro M."/>
            <person name="Sun H."/>
            <person name="Tritt A."/>
            <person name="Yoshinaga Y."/>
            <person name="Zwiers L.-H."/>
            <person name="Turgeon B.G."/>
            <person name="Goodwin S.B."/>
            <person name="Spatafora J.W."/>
            <person name="Crous P.W."/>
            <person name="Grigoriev I.V."/>
        </authorList>
    </citation>
    <scope>NUCLEOTIDE SEQUENCE</scope>
    <source>
        <strain evidence="9">IPT5</strain>
    </source>
</reference>
<name>A0A6A7BDF7_9PLEO</name>
<evidence type="ECO:0000313" key="9">
    <source>
        <dbReference type="EMBL" id="KAF2853302.1"/>
    </source>
</evidence>
<dbReference type="InterPro" id="IPR003388">
    <property type="entry name" value="Reticulon"/>
</dbReference>
<evidence type="ECO:0000313" key="10">
    <source>
        <dbReference type="Proteomes" id="UP000799423"/>
    </source>
</evidence>
<dbReference type="PROSITE" id="PS50845">
    <property type="entry name" value="RETICULON"/>
    <property type="match status" value="1"/>
</dbReference>
<evidence type="ECO:0000256" key="2">
    <source>
        <dbReference type="ARBA" id="ARBA00022692"/>
    </source>
</evidence>
<keyword evidence="2 6" id="KW-0812">Transmembrane</keyword>
<evidence type="ECO:0000256" key="4">
    <source>
        <dbReference type="ARBA" id="ARBA00022989"/>
    </source>
</evidence>
<evidence type="ECO:0000256" key="5">
    <source>
        <dbReference type="ARBA" id="ARBA00023136"/>
    </source>
</evidence>
<feature type="region of interest" description="Disordered" evidence="7">
    <location>
        <begin position="1"/>
        <end position="51"/>
    </location>
</feature>
<keyword evidence="5 6" id="KW-0472">Membrane</keyword>
<dbReference type="GO" id="GO:0005789">
    <property type="term" value="C:endoplasmic reticulum membrane"/>
    <property type="evidence" value="ECO:0007669"/>
    <property type="project" value="UniProtKB-SubCell"/>
</dbReference>
<feature type="compositionally biased region" description="Low complexity" evidence="7">
    <location>
        <begin position="21"/>
        <end position="37"/>
    </location>
</feature>
<feature type="compositionally biased region" description="Polar residues" evidence="7">
    <location>
        <begin position="38"/>
        <end position="51"/>
    </location>
</feature>
<evidence type="ECO:0000256" key="3">
    <source>
        <dbReference type="ARBA" id="ARBA00022824"/>
    </source>
</evidence>
<evidence type="ECO:0000256" key="6">
    <source>
        <dbReference type="RuleBase" id="RU363132"/>
    </source>
</evidence>
<dbReference type="Proteomes" id="UP000799423">
    <property type="component" value="Unassembled WGS sequence"/>
</dbReference>
<dbReference type="Pfam" id="PF02453">
    <property type="entry name" value="Reticulon"/>
    <property type="match status" value="1"/>
</dbReference>
<feature type="transmembrane region" description="Helical" evidence="6">
    <location>
        <begin position="278"/>
        <end position="296"/>
    </location>
</feature>
<dbReference type="OrthoDB" id="567788at2759"/>
<feature type="region of interest" description="Disordered" evidence="7">
    <location>
        <begin position="348"/>
        <end position="386"/>
    </location>
</feature>
<keyword evidence="3 6" id="KW-0256">Endoplasmic reticulum</keyword>
<feature type="transmembrane region" description="Helical" evidence="6">
    <location>
        <begin position="161"/>
        <end position="179"/>
    </location>
</feature>
<dbReference type="EMBL" id="MU006296">
    <property type="protein sequence ID" value="KAF2853302.1"/>
    <property type="molecule type" value="Genomic_DNA"/>
</dbReference>
<organism evidence="9 10">
    <name type="scientific">Plenodomus tracheiphilus IPT5</name>
    <dbReference type="NCBI Taxonomy" id="1408161"/>
    <lineage>
        <taxon>Eukaryota</taxon>
        <taxon>Fungi</taxon>
        <taxon>Dikarya</taxon>
        <taxon>Ascomycota</taxon>
        <taxon>Pezizomycotina</taxon>
        <taxon>Dothideomycetes</taxon>
        <taxon>Pleosporomycetidae</taxon>
        <taxon>Pleosporales</taxon>
        <taxon>Pleosporineae</taxon>
        <taxon>Leptosphaeriaceae</taxon>
        <taxon>Plenodomus</taxon>
    </lineage>
</organism>
<feature type="transmembrane region" description="Helical" evidence="6">
    <location>
        <begin position="255"/>
        <end position="272"/>
    </location>
</feature>
<proteinExistence type="predicted"/>
<evidence type="ECO:0000256" key="7">
    <source>
        <dbReference type="SAM" id="MobiDB-lite"/>
    </source>
</evidence>